<gene>
    <name evidence="9" type="ORF">AWB93_04310</name>
</gene>
<feature type="transmembrane region" description="Helical" evidence="7">
    <location>
        <begin position="304"/>
        <end position="328"/>
    </location>
</feature>
<comment type="subcellular location">
    <subcellularLocation>
        <location evidence="1">Cell membrane</location>
        <topology evidence="1">Multi-pass membrane protein</topology>
    </subcellularLocation>
</comment>
<feature type="transmembrane region" description="Helical" evidence="7">
    <location>
        <begin position="277"/>
        <end position="298"/>
    </location>
</feature>
<protein>
    <recommendedName>
        <fullName evidence="8">SSD domain-containing protein</fullName>
    </recommendedName>
</protein>
<proteinExistence type="inferred from homology"/>
<organism evidence="9 10">
    <name type="scientific">Mycobacterium bohemicum</name>
    <dbReference type="NCBI Taxonomy" id="56425"/>
    <lineage>
        <taxon>Bacteria</taxon>
        <taxon>Bacillati</taxon>
        <taxon>Actinomycetota</taxon>
        <taxon>Actinomycetes</taxon>
        <taxon>Mycobacteriales</taxon>
        <taxon>Mycobacteriaceae</taxon>
        <taxon>Mycobacterium</taxon>
    </lineage>
</organism>
<evidence type="ECO:0000313" key="9">
    <source>
        <dbReference type="EMBL" id="ORV03084.1"/>
    </source>
</evidence>
<dbReference type="SUPFAM" id="SSF82866">
    <property type="entry name" value="Multidrug efflux transporter AcrB transmembrane domain"/>
    <property type="match status" value="2"/>
</dbReference>
<dbReference type="PROSITE" id="PS50156">
    <property type="entry name" value="SSD"/>
    <property type="match status" value="2"/>
</dbReference>
<evidence type="ECO:0000256" key="6">
    <source>
        <dbReference type="ARBA" id="ARBA00023136"/>
    </source>
</evidence>
<dbReference type="STRING" id="56425.AWB93_04310"/>
<dbReference type="EMBL" id="LQOK01000013">
    <property type="protein sequence ID" value="ORV03084.1"/>
    <property type="molecule type" value="Genomic_DNA"/>
</dbReference>
<dbReference type="PANTHER" id="PTHR33406">
    <property type="entry name" value="MEMBRANE PROTEIN MJ1562-RELATED"/>
    <property type="match status" value="1"/>
</dbReference>
<accession>A0A1X1RCM3</accession>
<dbReference type="Pfam" id="PF03176">
    <property type="entry name" value="MMPL"/>
    <property type="match status" value="2"/>
</dbReference>
<feature type="transmembrane region" description="Helical" evidence="7">
    <location>
        <begin position="567"/>
        <end position="585"/>
    </location>
</feature>
<reference evidence="9 10" key="1">
    <citation type="submission" date="2016-01" db="EMBL/GenBank/DDBJ databases">
        <title>The new phylogeny of the genus Mycobacterium.</title>
        <authorList>
            <person name="Tarcisio F."/>
            <person name="Conor M."/>
            <person name="Antonella G."/>
            <person name="Elisabetta G."/>
            <person name="Giulia F.S."/>
            <person name="Sara T."/>
            <person name="Anna F."/>
            <person name="Clotilde B."/>
            <person name="Roberto B."/>
            <person name="Veronica D.S."/>
            <person name="Fabio R."/>
            <person name="Monica P."/>
            <person name="Olivier J."/>
            <person name="Enrico T."/>
            <person name="Nicola S."/>
        </authorList>
    </citation>
    <scope>NUCLEOTIDE SEQUENCE [LARGE SCALE GENOMIC DNA]</scope>
    <source>
        <strain evidence="9 10">DSM 44277</strain>
    </source>
</reference>
<sequence>MARIALASPRRVIAVAVLVMAAAAVFGMPAATSLSGGGMVDPSSESARASALLAEKFHRGEMTMLLLVSSDRGVADGDAKAVGTDIVGQLARSPFVTQVSSPWDAPTPPPGTVSADGKSALIVAALNGDENSAPKHAQALADRLARDRDGVTVRAGGPAVLYAQISHHTQNDLLRMESIAVPVSFVALVWVFGGLLAAAVPMAVAGFAIVGSLAVLRGLSMVTDVSIFALNVAAALGMALAIDYTLLIISRYRDELAEGRARDDALVRSMATAGRTVLFSAMTVALAMVPMVLFPVYFLKSFAYAGIAVVALSALAAVVVAPAVIVLLGNRIDSLDVRQACRRLFRRPEPAARPVARDFWYRIARVAMGHAIPVGLAIVTLLLVLGAPFLHIRWGNPDERVLSTSATARTVSDVVRTGFSTDAETAVTVVIPEIEEPAKPELDAYAAQLSRVADVSAVSSPTGTFVAGERRGPPSAPAGLADGSAYLTVSTTVPLYSRASEAQLDRLHAVVPPGGQAVQMTGNAQSNRDSVNAITSRLPMVFGFIAVVTLVLLFLLTGSVVLPIKAVVLNVLSLTAAFGALVWIFQDGHLGALGTTPSGTLVATIPAMMFCIAFGLSMDYEVFLISRIREYWLRSGRTRADNDESVALGLAHTGRVITAAALLMSISFAALVTADVSFMRMFGVGLTLAVLVDATLVRMLLVPAFMHLCGGLNWWAPAPLLRLRRRVVADG</sequence>
<dbReference type="Proteomes" id="UP000193990">
    <property type="component" value="Unassembled WGS sequence"/>
</dbReference>
<comment type="caution">
    <text evidence="9">The sequence shown here is derived from an EMBL/GenBank/DDBJ whole genome shotgun (WGS) entry which is preliminary data.</text>
</comment>
<keyword evidence="4 7" id="KW-0812">Transmembrane</keyword>
<feature type="transmembrane region" description="Helical" evidence="7">
    <location>
        <begin position="227"/>
        <end position="249"/>
    </location>
</feature>
<dbReference type="Gene3D" id="1.20.1640.10">
    <property type="entry name" value="Multidrug efflux transporter AcrB transmembrane domain"/>
    <property type="match status" value="2"/>
</dbReference>
<feature type="transmembrane region" description="Helical" evidence="7">
    <location>
        <begin position="646"/>
        <end position="672"/>
    </location>
</feature>
<keyword evidence="6 7" id="KW-0472">Membrane</keyword>
<feature type="domain" description="SSD" evidence="8">
    <location>
        <begin position="530"/>
        <end position="707"/>
    </location>
</feature>
<name>A0A1X1RCM3_MYCBE</name>
<feature type="domain" description="SSD" evidence="8">
    <location>
        <begin position="207"/>
        <end position="327"/>
    </location>
</feature>
<keyword evidence="5 7" id="KW-1133">Transmembrane helix</keyword>
<evidence type="ECO:0000256" key="5">
    <source>
        <dbReference type="ARBA" id="ARBA00022989"/>
    </source>
</evidence>
<evidence type="ECO:0000256" key="2">
    <source>
        <dbReference type="ARBA" id="ARBA00010157"/>
    </source>
</evidence>
<evidence type="ECO:0000256" key="1">
    <source>
        <dbReference type="ARBA" id="ARBA00004651"/>
    </source>
</evidence>
<dbReference type="GO" id="GO:0005886">
    <property type="term" value="C:plasma membrane"/>
    <property type="evidence" value="ECO:0007669"/>
    <property type="project" value="UniProtKB-SubCell"/>
</dbReference>
<feature type="transmembrane region" description="Helical" evidence="7">
    <location>
        <begin position="185"/>
        <end position="215"/>
    </location>
</feature>
<comment type="similarity">
    <text evidence="2">Belongs to the resistance-nodulation-cell division (RND) (TC 2.A.6) family. MmpL subfamily.</text>
</comment>
<evidence type="ECO:0000256" key="3">
    <source>
        <dbReference type="ARBA" id="ARBA00022475"/>
    </source>
</evidence>
<feature type="transmembrane region" description="Helical" evidence="7">
    <location>
        <begin position="540"/>
        <end position="562"/>
    </location>
</feature>
<evidence type="ECO:0000313" key="10">
    <source>
        <dbReference type="Proteomes" id="UP000193990"/>
    </source>
</evidence>
<evidence type="ECO:0000256" key="4">
    <source>
        <dbReference type="ARBA" id="ARBA00022692"/>
    </source>
</evidence>
<dbReference type="PANTHER" id="PTHR33406:SF11">
    <property type="entry name" value="MEMBRANE PROTEIN SCO6666-RELATED"/>
    <property type="match status" value="1"/>
</dbReference>
<evidence type="ECO:0000256" key="7">
    <source>
        <dbReference type="SAM" id="Phobius"/>
    </source>
</evidence>
<feature type="transmembrane region" description="Helical" evidence="7">
    <location>
        <begin position="371"/>
        <end position="392"/>
    </location>
</feature>
<dbReference type="AlphaFoldDB" id="A0A1X1RCM3"/>
<dbReference type="InterPro" id="IPR050545">
    <property type="entry name" value="Mycobact_MmpL"/>
</dbReference>
<feature type="transmembrane region" description="Helical" evidence="7">
    <location>
        <begin position="605"/>
        <end position="625"/>
    </location>
</feature>
<evidence type="ECO:0000259" key="8">
    <source>
        <dbReference type="PROSITE" id="PS50156"/>
    </source>
</evidence>
<feature type="transmembrane region" description="Helical" evidence="7">
    <location>
        <begin position="12"/>
        <end position="31"/>
    </location>
</feature>
<dbReference type="InterPro" id="IPR000731">
    <property type="entry name" value="SSD"/>
</dbReference>
<keyword evidence="10" id="KW-1185">Reference proteome</keyword>
<keyword evidence="3" id="KW-1003">Cell membrane</keyword>
<dbReference type="InterPro" id="IPR004869">
    <property type="entry name" value="MMPL_dom"/>
</dbReference>